<gene>
    <name evidence="2" type="ORF">ETU09_08055</name>
</gene>
<organism evidence="2 3">
    <name type="scientific">Apibacter muscae</name>
    <dbReference type="NCBI Taxonomy" id="2509004"/>
    <lineage>
        <taxon>Bacteria</taxon>
        <taxon>Pseudomonadati</taxon>
        <taxon>Bacteroidota</taxon>
        <taxon>Flavobacteriia</taxon>
        <taxon>Flavobacteriales</taxon>
        <taxon>Weeksellaceae</taxon>
        <taxon>Apibacter</taxon>
    </lineage>
</organism>
<proteinExistence type="predicted"/>
<name>A0A563DAU4_9FLAO</name>
<dbReference type="Proteomes" id="UP000319499">
    <property type="component" value="Unassembled WGS sequence"/>
</dbReference>
<keyword evidence="3" id="KW-1185">Reference proteome</keyword>
<sequence>MRDYQKAQLRSYHNNICELNNLLGWKVKAGTELLLEKEKPSQEKLQEIEERQEEQKIQEFKEERESHEGSHFLVHGAKCICNKGSNLATLKVISNRYTPFNNNREGAYAATEEGVQFEEGSFCFGSCKLRKNDPCIFSPAGKWQKPYNYVKIYDMKTLTELSYLNCTQVGKITVHYHGQKIKIGFMHLQRADTETLNMILPGLELQEYMEEQDTDQYYI</sequence>
<evidence type="ECO:0000313" key="3">
    <source>
        <dbReference type="Proteomes" id="UP000319499"/>
    </source>
</evidence>
<evidence type="ECO:0000256" key="1">
    <source>
        <dbReference type="SAM" id="Coils"/>
    </source>
</evidence>
<protein>
    <submittedName>
        <fullName evidence="2">DUF4280 domain-containing protein</fullName>
    </submittedName>
</protein>
<comment type="caution">
    <text evidence="2">The sequence shown here is derived from an EMBL/GenBank/DDBJ whole genome shotgun (WGS) entry which is preliminary data.</text>
</comment>
<dbReference type="OrthoDB" id="1215716at2"/>
<dbReference type="AlphaFoldDB" id="A0A563DAU4"/>
<dbReference type="Pfam" id="PF14107">
    <property type="entry name" value="DUF4280"/>
    <property type="match status" value="1"/>
</dbReference>
<dbReference type="EMBL" id="SELH01000024">
    <property type="protein sequence ID" value="TWP27063.1"/>
    <property type="molecule type" value="Genomic_DNA"/>
</dbReference>
<evidence type="ECO:0000313" key="2">
    <source>
        <dbReference type="EMBL" id="TWP27063.1"/>
    </source>
</evidence>
<keyword evidence="1" id="KW-0175">Coiled coil</keyword>
<accession>A0A563DAU4</accession>
<reference evidence="2 3" key="1">
    <citation type="submission" date="2019-02" db="EMBL/GenBank/DDBJ databases">
        <title>Apibacter muscae sp. nov.: a novel member of the house fly microbiota.</title>
        <authorList>
            <person name="Park R."/>
        </authorList>
    </citation>
    <scope>NUCLEOTIDE SEQUENCE [LARGE SCALE GENOMIC DNA]</scope>
    <source>
        <strain evidence="2 3">AL1</strain>
    </source>
</reference>
<feature type="coiled-coil region" evidence="1">
    <location>
        <begin position="43"/>
        <end position="70"/>
    </location>
</feature>
<dbReference type="InterPro" id="IPR025460">
    <property type="entry name" value="DUF4280"/>
</dbReference>